<evidence type="ECO:0000256" key="2">
    <source>
        <dbReference type="ARBA" id="ARBA00010735"/>
    </source>
</evidence>
<dbReference type="GO" id="GO:0005886">
    <property type="term" value="C:plasma membrane"/>
    <property type="evidence" value="ECO:0007669"/>
    <property type="project" value="UniProtKB-SubCell"/>
</dbReference>
<feature type="transmembrane region" description="Helical" evidence="8">
    <location>
        <begin position="21"/>
        <end position="50"/>
    </location>
</feature>
<dbReference type="InterPro" id="IPR011606">
    <property type="entry name" value="Brnchd-chn_aa_trnsp_permease"/>
</dbReference>
<evidence type="ECO:0000313" key="9">
    <source>
        <dbReference type="EMBL" id="NLJ17292.1"/>
    </source>
</evidence>
<feature type="transmembrane region" description="Helical" evidence="8">
    <location>
        <begin position="56"/>
        <end position="80"/>
    </location>
</feature>
<evidence type="ECO:0000256" key="1">
    <source>
        <dbReference type="ARBA" id="ARBA00004651"/>
    </source>
</evidence>
<sequence length="232" mass="26641">MRMKEAFKFAFPKTIPIFTGFLFLGISYGIFATSLGFHPLFPIITSAIVYAGSMEFVTMSMLLGTFNPIMSYLLTLMVNARHIFYGLSMLDKFKNLGWKKFFIIFGMCDETFSINVSLDIPEYLDKSWVYFHVTWLNQMYWVFGTAVGAIFGNHLPFDTQGIDFVLNALFIVLLLDHWLKKKQHHSVFIGLLASLLSLIVFGAENFMIPAMVIIILIFSFQFLITKPSGWER</sequence>
<keyword evidence="6 8" id="KW-1133">Transmembrane helix</keyword>
<accession>A0A7X8GZ77</accession>
<evidence type="ECO:0000256" key="5">
    <source>
        <dbReference type="ARBA" id="ARBA00022692"/>
    </source>
</evidence>
<dbReference type="GO" id="GO:1903785">
    <property type="term" value="P:L-valine transmembrane transport"/>
    <property type="evidence" value="ECO:0007669"/>
    <property type="project" value="TreeGrafter"/>
</dbReference>
<comment type="subcellular location">
    <subcellularLocation>
        <location evidence="1">Cell membrane</location>
        <topology evidence="1">Multi-pass membrane protein</topology>
    </subcellularLocation>
</comment>
<protein>
    <submittedName>
        <fullName evidence="9">Branched-chain amino acid transporter AzlC</fullName>
    </submittedName>
</protein>
<dbReference type="Pfam" id="PF03591">
    <property type="entry name" value="AzlC"/>
    <property type="match status" value="1"/>
</dbReference>
<evidence type="ECO:0000256" key="3">
    <source>
        <dbReference type="ARBA" id="ARBA00022448"/>
    </source>
</evidence>
<evidence type="ECO:0000256" key="4">
    <source>
        <dbReference type="ARBA" id="ARBA00022475"/>
    </source>
</evidence>
<keyword evidence="4" id="KW-1003">Cell membrane</keyword>
<proteinExistence type="inferred from homology"/>
<evidence type="ECO:0000256" key="6">
    <source>
        <dbReference type="ARBA" id="ARBA00022989"/>
    </source>
</evidence>
<keyword evidence="3" id="KW-0813">Transport</keyword>
<feature type="transmembrane region" description="Helical" evidence="8">
    <location>
        <begin position="138"/>
        <end position="155"/>
    </location>
</feature>
<dbReference type="PANTHER" id="PTHR34979:SF1">
    <property type="entry name" value="INNER MEMBRANE PROTEIN YGAZ"/>
    <property type="match status" value="1"/>
</dbReference>
<feature type="transmembrane region" description="Helical" evidence="8">
    <location>
        <begin position="206"/>
        <end position="224"/>
    </location>
</feature>
<comment type="similarity">
    <text evidence="2">Belongs to the AzlC family.</text>
</comment>
<feature type="transmembrane region" description="Helical" evidence="8">
    <location>
        <begin position="185"/>
        <end position="201"/>
    </location>
</feature>
<reference evidence="9 10" key="1">
    <citation type="journal article" date="2020" name="Biotechnol. Biofuels">
        <title>New insights from the biogas microbiome by comprehensive genome-resolved metagenomics of nearly 1600 species originating from multiple anaerobic digesters.</title>
        <authorList>
            <person name="Campanaro S."/>
            <person name="Treu L."/>
            <person name="Rodriguez-R L.M."/>
            <person name="Kovalovszki A."/>
            <person name="Ziels R.M."/>
            <person name="Maus I."/>
            <person name="Zhu X."/>
            <person name="Kougias P.G."/>
            <person name="Basile A."/>
            <person name="Luo G."/>
            <person name="Schluter A."/>
            <person name="Konstantinidis K.T."/>
            <person name="Angelidaki I."/>
        </authorList>
    </citation>
    <scope>NUCLEOTIDE SEQUENCE [LARGE SCALE GENOMIC DNA]</scope>
    <source>
        <strain evidence="9">AS23ysBPME_34</strain>
    </source>
</reference>
<dbReference type="AlphaFoldDB" id="A0A7X8GZ77"/>
<keyword evidence="5 8" id="KW-0812">Transmembrane</keyword>
<evidence type="ECO:0000256" key="7">
    <source>
        <dbReference type="ARBA" id="ARBA00023136"/>
    </source>
</evidence>
<dbReference type="Proteomes" id="UP000541058">
    <property type="component" value="Unassembled WGS sequence"/>
</dbReference>
<gene>
    <name evidence="9" type="ORF">GX355_00350</name>
</gene>
<evidence type="ECO:0000313" key="10">
    <source>
        <dbReference type="Proteomes" id="UP000541058"/>
    </source>
</evidence>
<feature type="transmembrane region" description="Helical" evidence="8">
    <location>
        <begin position="162"/>
        <end position="179"/>
    </location>
</feature>
<keyword evidence="7 8" id="KW-0472">Membrane</keyword>
<name>A0A7X8GZ77_9LACT</name>
<dbReference type="EMBL" id="JAAYSM010000010">
    <property type="protein sequence ID" value="NLJ17292.1"/>
    <property type="molecule type" value="Genomic_DNA"/>
</dbReference>
<comment type="caution">
    <text evidence="9">The sequence shown here is derived from an EMBL/GenBank/DDBJ whole genome shotgun (WGS) entry which is preliminary data.</text>
</comment>
<evidence type="ECO:0000256" key="8">
    <source>
        <dbReference type="SAM" id="Phobius"/>
    </source>
</evidence>
<organism evidence="9 10">
    <name type="scientific">Globicatella sulfidifaciens</name>
    <dbReference type="NCBI Taxonomy" id="136093"/>
    <lineage>
        <taxon>Bacteria</taxon>
        <taxon>Bacillati</taxon>
        <taxon>Bacillota</taxon>
        <taxon>Bacilli</taxon>
        <taxon>Lactobacillales</taxon>
        <taxon>Aerococcaceae</taxon>
        <taxon>Globicatella</taxon>
    </lineage>
</organism>
<dbReference type="PANTHER" id="PTHR34979">
    <property type="entry name" value="INNER MEMBRANE PROTEIN YGAZ"/>
    <property type="match status" value="1"/>
</dbReference>